<dbReference type="OrthoDB" id="9803968at2"/>
<dbReference type="Pfam" id="PF00501">
    <property type="entry name" value="AMP-binding"/>
    <property type="match status" value="1"/>
</dbReference>
<dbReference type="FunFam" id="3.40.50.12780:FF:000001">
    <property type="entry name" value="Acetyl-coenzyme A synthetase"/>
    <property type="match status" value="1"/>
</dbReference>
<comment type="function">
    <text evidence="6">Catalyzes the conversion of acetate into acetyl-CoA (AcCoA), an essential intermediate at the junction of anabolic and catabolic pathways. AcsA undergoes a two-step reaction. In the first half reaction, AcsA combines acetate with ATP to form acetyl-adenylate (AcAMP) intermediate. In the second half reaction, it can then transfer the acetyl group from AcAMP to the sulfhydryl group of CoA, forming the product AcCoA.</text>
</comment>
<evidence type="ECO:0000256" key="3">
    <source>
        <dbReference type="ARBA" id="ARBA00022741"/>
    </source>
</evidence>
<keyword evidence="6" id="KW-0479">Metal-binding</keyword>
<keyword evidence="8" id="KW-1185">Reference proteome</keyword>
<feature type="binding site" evidence="6">
    <location>
        <position position="527"/>
    </location>
    <ligand>
        <name>ATP</name>
        <dbReference type="ChEBI" id="CHEBI:30616"/>
    </ligand>
</feature>
<evidence type="ECO:0000256" key="2">
    <source>
        <dbReference type="ARBA" id="ARBA00022598"/>
    </source>
</evidence>
<dbReference type="KEGG" id="aez:C3E78_01420"/>
<feature type="binding site" evidence="6">
    <location>
        <position position="538"/>
    </location>
    <ligand>
        <name>Mg(2+)</name>
        <dbReference type="ChEBI" id="CHEBI:18420"/>
    </ligand>
</feature>
<feature type="binding site" evidence="6">
    <location>
        <begin position="412"/>
        <end position="417"/>
    </location>
    <ligand>
        <name>ATP</name>
        <dbReference type="ChEBI" id="CHEBI:30616"/>
    </ligand>
</feature>
<organism evidence="7 8">
    <name type="scientific">Aeromicrobium chenweiae</name>
    <dbReference type="NCBI Taxonomy" id="2079793"/>
    <lineage>
        <taxon>Bacteria</taxon>
        <taxon>Bacillati</taxon>
        <taxon>Actinomycetota</taxon>
        <taxon>Actinomycetes</taxon>
        <taxon>Propionibacteriales</taxon>
        <taxon>Nocardioidaceae</taxon>
        <taxon>Aeromicrobium</taxon>
    </lineage>
</organism>
<name>A0A2S0WI48_9ACTN</name>
<accession>A0A2S0WI48</accession>
<comment type="similarity">
    <text evidence="1 6">Belongs to the ATP-dependent AMP-binding enzyme family.</text>
</comment>
<dbReference type="PROSITE" id="PS00455">
    <property type="entry name" value="AMP_BINDING"/>
    <property type="match status" value="1"/>
</dbReference>
<dbReference type="GO" id="GO:0005829">
    <property type="term" value="C:cytosol"/>
    <property type="evidence" value="ECO:0007669"/>
    <property type="project" value="TreeGrafter"/>
</dbReference>
<comment type="cofactor">
    <cofactor evidence="6">
        <name>Mg(2+)</name>
        <dbReference type="ChEBI" id="CHEBI:18420"/>
    </cofactor>
</comment>
<reference evidence="8" key="1">
    <citation type="submission" date="2018-01" db="EMBL/GenBank/DDBJ databases">
        <authorList>
            <person name="Li J."/>
        </authorList>
    </citation>
    <scope>NUCLEOTIDE SEQUENCE [LARGE SCALE GENOMIC DNA]</scope>
    <source>
        <strain evidence="8">592</strain>
    </source>
</reference>
<dbReference type="RefSeq" id="WP_108576633.1">
    <property type="nucleotide sequence ID" value="NZ_CP026952.1"/>
</dbReference>
<feature type="binding site" evidence="6">
    <location>
        <position position="540"/>
    </location>
    <ligand>
        <name>Mg(2+)</name>
        <dbReference type="ChEBI" id="CHEBI:18420"/>
    </ligand>
</feature>
<feature type="binding site" evidence="6">
    <location>
        <position position="501"/>
    </location>
    <ligand>
        <name>ATP</name>
        <dbReference type="ChEBI" id="CHEBI:30616"/>
    </ligand>
</feature>
<keyword evidence="2 6" id="KW-0436">Ligase</keyword>
<protein>
    <recommendedName>
        <fullName evidence="6">Acetyl-coenzyme A synthetase</fullName>
        <shortName evidence="6">AcCoA synthetase</shortName>
        <shortName evidence="6">Acs</shortName>
        <ecNumber evidence="6">6.2.1.1</ecNumber>
    </recommendedName>
    <alternativeName>
        <fullName evidence="6">Acetate--CoA ligase</fullName>
    </alternativeName>
    <alternativeName>
        <fullName evidence="6">Acyl-activating enzyme</fullName>
    </alternativeName>
</protein>
<dbReference type="InterPro" id="IPR042099">
    <property type="entry name" value="ANL_N_sf"/>
</dbReference>
<feature type="binding site" evidence="6">
    <location>
        <position position="516"/>
    </location>
    <ligand>
        <name>ATP</name>
        <dbReference type="ChEBI" id="CHEBI:30616"/>
    </ligand>
</feature>
<dbReference type="InterPro" id="IPR025110">
    <property type="entry name" value="AMP-bd_C"/>
</dbReference>
<dbReference type="PANTHER" id="PTHR24095:SF14">
    <property type="entry name" value="ACETYL-COENZYME A SYNTHETASE 1"/>
    <property type="match status" value="1"/>
</dbReference>
<dbReference type="AlphaFoldDB" id="A0A2S0WI48"/>
<accession>A0A5F2ER30</accession>
<keyword evidence="3 6" id="KW-0547">Nucleotide-binding</keyword>
<dbReference type="GO" id="GO:0016208">
    <property type="term" value="F:AMP binding"/>
    <property type="evidence" value="ECO:0007669"/>
    <property type="project" value="InterPro"/>
</dbReference>
<proteinExistence type="inferred from homology"/>
<dbReference type="InterPro" id="IPR045851">
    <property type="entry name" value="AMP-bd_C_sf"/>
</dbReference>
<dbReference type="SUPFAM" id="SSF56801">
    <property type="entry name" value="Acetyl-CoA synthetase-like"/>
    <property type="match status" value="1"/>
</dbReference>
<dbReference type="GO" id="GO:0019427">
    <property type="term" value="P:acetyl-CoA biosynthetic process from acetate"/>
    <property type="evidence" value="ECO:0007669"/>
    <property type="project" value="UniProtKB-UniRule"/>
</dbReference>
<feature type="binding site" evidence="6">
    <location>
        <position position="312"/>
    </location>
    <ligand>
        <name>CoA</name>
        <dbReference type="ChEBI" id="CHEBI:57287"/>
    </ligand>
</feature>
<dbReference type="Pfam" id="PF16177">
    <property type="entry name" value="ACAS_N"/>
    <property type="match status" value="1"/>
</dbReference>
<evidence type="ECO:0000313" key="7">
    <source>
        <dbReference type="EMBL" id="AWB90987.1"/>
    </source>
</evidence>
<dbReference type="EC" id="6.2.1.1" evidence="6"/>
<feature type="binding site" evidence="6">
    <location>
        <position position="543"/>
    </location>
    <ligand>
        <name>Mg(2+)</name>
        <dbReference type="ChEBI" id="CHEBI:18420"/>
    </ligand>
</feature>
<dbReference type="PANTHER" id="PTHR24095">
    <property type="entry name" value="ACETYL-COENZYME A SYNTHETASE"/>
    <property type="match status" value="1"/>
</dbReference>
<dbReference type="EMBL" id="CP026952">
    <property type="protein sequence ID" value="AWB90987.1"/>
    <property type="molecule type" value="Genomic_DNA"/>
</dbReference>
<comment type="catalytic activity">
    <reaction evidence="6">
        <text>acetate + ATP + CoA = acetyl-CoA + AMP + diphosphate</text>
        <dbReference type="Rhea" id="RHEA:23176"/>
        <dbReference type="ChEBI" id="CHEBI:30089"/>
        <dbReference type="ChEBI" id="CHEBI:30616"/>
        <dbReference type="ChEBI" id="CHEBI:33019"/>
        <dbReference type="ChEBI" id="CHEBI:57287"/>
        <dbReference type="ChEBI" id="CHEBI:57288"/>
        <dbReference type="ChEBI" id="CHEBI:456215"/>
        <dbReference type="EC" id="6.2.1.1"/>
    </reaction>
</comment>
<dbReference type="Gene3D" id="3.40.50.12780">
    <property type="entry name" value="N-terminal domain of ligase-like"/>
    <property type="match status" value="1"/>
</dbReference>
<dbReference type="NCBIfam" id="TIGR02188">
    <property type="entry name" value="Ac_CoA_lig_AcsA"/>
    <property type="match status" value="1"/>
</dbReference>
<gene>
    <name evidence="7" type="primary">acs</name>
    <name evidence="6" type="synonym">acsA</name>
    <name evidence="7" type="ORF">C3E78_01420</name>
</gene>
<dbReference type="GO" id="GO:0005524">
    <property type="term" value="F:ATP binding"/>
    <property type="evidence" value="ECO:0007669"/>
    <property type="project" value="UniProtKB-KW"/>
</dbReference>
<evidence type="ECO:0000256" key="4">
    <source>
        <dbReference type="ARBA" id="ARBA00022840"/>
    </source>
</evidence>
<comment type="caution">
    <text evidence="6">Lacks conserved residue(s) required for the propagation of feature annotation.</text>
</comment>
<dbReference type="InterPro" id="IPR032387">
    <property type="entry name" value="ACAS_N"/>
</dbReference>
<dbReference type="Proteomes" id="UP000244384">
    <property type="component" value="Chromosome"/>
</dbReference>
<evidence type="ECO:0000256" key="5">
    <source>
        <dbReference type="ARBA" id="ARBA00022990"/>
    </source>
</evidence>
<dbReference type="InterPro" id="IPR000873">
    <property type="entry name" value="AMP-dep_synth/lig_dom"/>
</dbReference>
<dbReference type="InterPro" id="IPR011904">
    <property type="entry name" value="Ac_CoA_lig"/>
</dbReference>
<dbReference type="HAMAP" id="MF_01123">
    <property type="entry name" value="Ac_CoA_synth"/>
    <property type="match status" value="1"/>
</dbReference>
<feature type="binding site" evidence="6">
    <location>
        <position position="524"/>
    </location>
    <ligand>
        <name>CoA</name>
        <dbReference type="ChEBI" id="CHEBI:57287"/>
    </ligand>
</feature>
<dbReference type="NCBIfam" id="NF001208">
    <property type="entry name" value="PRK00174.1"/>
    <property type="match status" value="1"/>
</dbReference>
<dbReference type="GO" id="GO:0046872">
    <property type="term" value="F:metal ion binding"/>
    <property type="evidence" value="ECO:0007669"/>
    <property type="project" value="UniProtKB-KW"/>
</dbReference>
<feature type="modified residue" description="N6-acetyllysine" evidence="6">
    <location>
        <position position="611"/>
    </location>
</feature>
<comment type="PTM">
    <text evidence="6">Acetylated. Deacetylation by the SIR2-homolog deacetylase activates the enzyme.</text>
</comment>
<feature type="binding site" evidence="6">
    <location>
        <begin position="194"/>
        <end position="197"/>
    </location>
    <ligand>
        <name>CoA</name>
        <dbReference type="ChEBI" id="CHEBI:57287"/>
    </ligand>
</feature>
<keyword evidence="4 6" id="KW-0067">ATP-binding</keyword>
<evidence type="ECO:0000313" key="8">
    <source>
        <dbReference type="Proteomes" id="UP000244384"/>
    </source>
</evidence>
<evidence type="ECO:0000256" key="6">
    <source>
        <dbReference type="HAMAP-Rule" id="MF_01123"/>
    </source>
</evidence>
<sequence length="652" mass="71081">MTEQNISHLSREERTFDPPAELAANANVKADVYETAAADPVAFWGEQAKRLDWGTPFTDVLDWSNAPFAQWFVGGKLNAAYNCVDRHVEAGNGDRVALHFVGEPEGDTRDITYAELKDLVSQAANALIDLGVQTGDRVAIYLPMIPEAVVAMLACARLGAPHTVVFGGFSADALSSRILDCDAKVVITADGGFRRGAPSALKPAVDEALTKCPDVTGVLVVRRTGQDVEWTEGRDVWWHDTVDQASTEHTPEMFDAEHPLYVMYTSGTTGSPKGILHTTGGYLVQSAWTFWAVFDHKPDDVYWCTADVGWVTGHSYIVYGPLANGATQVLYEGTPDTPHKGRWWEIIQDYKVSLFYTAPTAIRTCMKWGGEIPAKFDLSSLRILGSVGESINPEAYIWYRENIGGGRTPIVDTWWQTETGAHMISPLPGVTSGKPGSAMTAIPGISAEVVDDAGNPVENGEGGYLVITQPWPSMLRTIWGDDDRYKETYWSRWPQYYFAGDGARKDEDGAIWLLGRVDDVMNVSGHRLSTTEIESALVSHPKVAEAAVVGATDDTTGQAVVAFVILRESAGDGGTEVITELRTHVGKEIGPIAKPRQIMVVPELPKTRSGKIMRRLLRDVAENREVGNTTTLADSGVMDLITSGMKTAKDED</sequence>
<keyword evidence="5 6" id="KW-0007">Acetylation</keyword>
<keyword evidence="6" id="KW-0460">Magnesium</keyword>
<evidence type="ECO:0000256" key="1">
    <source>
        <dbReference type="ARBA" id="ARBA00006432"/>
    </source>
</evidence>
<dbReference type="GO" id="GO:0003987">
    <property type="term" value="F:acetate-CoA ligase activity"/>
    <property type="evidence" value="ECO:0007669"/>
    <property type="project" value="UniProtKB-UniRule"/>
</dbReference>
<dbReference type="CDD" id="cd05966">
    <property type="entry name" value="ACS"/>
    <property type="match status" value="1"/>
</dbReference>
<dbReference type="Pfam" id="PF13193">
    <property type="entry name" value="AMP-binding_C"/>
    <property type="match status" value="1"/>
</dbReference>
<dbReference type="Gene3D" id="3.30.300.30">
    <property type="match status" value="1"/>
</dbReference>
<dbReference type="InterPro" id="IPR020845">
    <property type="entry name" value="AMP-binding_CS"/>
</dbReference>